<feature type="domain" description="Ig-like" evidence="8">
    <location>
        <begin position="15"/>
        <end position="127"/>
    </location>
</feature>
<proteinExistence type="predicted"/>
<feature type="transmembrane region" description="Helical" evidence="6">
    <location>
        <begin position="229"/>
        <end position="250"/>
    </location>
</feature>
<dbReference type="GO" id="GO:0001817">
    <property type="term" value="P:regulation of cytokine production"/>
    <property type="evidence" value="ECO:0000318"/>
    <property type="project" value="GO_Central"/>
</dbReference>
<dbReference type="AlphaFoldDB" id="A0A8M3B5E2"/>
<keyword evidence="4 6" id="KW-0472">Membrane</keyword>
<feature type="chain" id="PRO_5043265606" evidence="7">
    <location>
        <begin position="16"/>
        <end position="252"/>
    </location>
</feature>
<organism evidence="9 10">
    <name type="scientific">Danio rerio</name>
    <name type="common">Zebrafish</name>
    <name type="synonym">Brachydanio rerio</name>
    <dbReference type="NCBI Taxonomy" id="7955"/>
    <lineage>
        <taxon>Eukaryota</taxon>
        <taxon>Metazoa</taxon>
        <taxon>Chordata</taxon>
        <taxon>Craniata</taxon>
        <taxon>Vertebrata</taxon>
        <taxon>Euteleostomi</taxon>
        <taxon>Actinopterygii</taxon>
        <taxon>Neopterygii</taxon>
        <taxon>Teleostei</taxon>
        <taxon>Ostariophysi</taxon>
        <taxon>Cypriniformes</taxon>
        <taxon>Danionidae</taxon>
        <taxon>Danioninae</taxon>
        <taxon>Danio</taxon>
    </lineage>
</organism>
<dbReference type="OrthoDB" id="10055806at2759"/>
<accession>A0A8M3B5E2</accession>
<dbReference type="Gene3D" id="2.60.40.10">
    <property type="entry name" value="Immunoglobulins"/>
    <property type="match status" value="2"/>
</dbReference>
<dbReference type="SMART" id="SM00409">
    <property type="entry name" value="IG"/>
    <property type="match status" value="1"/>
</dbReference>
<dbReference type="RefSeq" id="XP_001339740.3">
    <property type="nucleotide sequence ID" value="XM_001339704.8"/>
</dbReference>
<keyword evidence="7" id="KW-0732">Signal</keyword>
<evidence type="ECO:0000256" key="6">
    <source>
        <dbReference type="SAM" id="Phobius"/>
    </source>
</evidence>
<dbReference type="GO" id="GO:0050852">
    <property type="term" value="P:T cell receptor signaling pathway"/>
    <property type="evidence" value="ECO:0000318"/>
    <property type="project" value="GO_Central"/>
</dbReference>
<dbReference type="Proteomes" id="UP000000437">
    <property type="component" value="Chromosome 13"/>
</dbReference>
<keyword evidence="3 6" id="KW-1133">Transmembrane helix</keyword>
<evidence type="ECO:0000256" key="4">
    <source>
        <dbReference type="ARBA" id="ARBA00023136"/>
    </source>
</evidence>
<evidence type="ECO:0000256" key="7">
    <source>
        <dbReference type="SAM" id="SignalP"/>
    </source>
</evidence>
<dbReference type="RefSeq" id="XP_073776251.1">
    <property type="nucleotide sequence ID" value="XM_073920150.1"/>
</dbReference>
<name>A0A8M3B5E2_DANRE</name>
<gene>
    <name evidence="10" type="primary">si:dkey-71p21.13</name>
</gene>
<keyword evidence="5" id="KW-0393">Immunoglobulin domain</keyword>
<dbReference type="InterPro" id="IPR003599">
    <property type="entry name" value="Ig_sub"/>
</dbReference>
<comment type="subcellular location">
    <subcellularLocation>
        <location evidence="1">Membrane</location>
    </subcellularLocation>
</comment>
<dbReference type="InterPro" id="IPR013106">
    <property type="entry name" value="Ig_V-set"/>
</dbReference>
<dbReference type="InterPro" id="IPR053896">
    <property type="entry name" value="BTN3A2-like_Ig-C"/>
</dbReference>
<evidence type="ECO:0000313" key="10">
    <source>
        <dbReference type="RefSeq" id="XP_001339740.3"/>
    </source>
</evidence>
<evidence type="ECO:0000256" key="5">
    <source>
        <dbReference type="ARBA" id="ARBA00023319"/>
    </source>
</evidence>
<dbReference type="PANTHER" id="PTHR24100">
    <property type="entry name" value="BUTYROPHILIN"/>
    <property type="match status" value="1"/>
</dbReference>
<evidence type="ECO:0000313" key="9">
    <source>
        <dbReference type="Proteomes" id="UP000000437"/>
    </source>
</evidence>
<dbReference type="GeneID" id="799376"/>
<evidence type="ECO:0000256" key="3">
    <source>
        <dbReference type="ARBA" id="ARBA00022989"/>
    </source>
</evidence>
<dbReference type="PROSITE" id="PS50835">
    <property type="entry name" value="IG_LIKE"/>
    <property type="match status" value="1"/>
</dbReference>
<dbReference type="GO" id="GO:0005102">
    <property type="term" value="F:signaling receptor binding"/>
    <property type="evidence" value="ECO:0000318"/>
    <property type="project" value="GO_Central"/>
</dbReference>
<dbReference type="InterPro" id="IPR036179">
    <property type="entry name" value="Ig-like_dom_sf"/>
</dbReference>
<dbReference type="SUPFAM" id="SSF48726">
    <property type="entry name" value="Immunoglobulin"/>
    <property type="match status" value="1"/>
</dbReference>
<dbReference type="Pfam" id="PF07686">
    <property type="entry name" value="V-set"/>
    <property type="match status" value="1"/>
</dbReference>
<dbReference type="FunFam" id="2.60.40.10:FF:000088">
    <property type="entry name" value="Butyrophilin subfamily 1 member A1"/>
    <property type="match status" value="1"/>
</dbReference>
<sequence>MLHLLFCILAKSAASFIVSAPNNAVIAVRGRPAVLGCYFMPDPDLSSLSIVWQRMEDSRLVHVFYDEENLQEQQSAEYHSRTSLYISELNKGNASLRIDGVGLKDEGWYVCKVRNKKGAGKVKIKLDYGAFYSEPRLSIHANSSSVRVQYETEGFPKPEVIWQDEHNQSLSHHLELLDHTEVGLYLVKSSYEAQTPVVKVTFILKNHLLNQKLQKSVIYIPGDTEDGSIAVILLSLACIILSGLMGALLFTR</sequence>
<dbReference type="FunFam" id="2.60.40.10:FF:000438">
    <property type="entry name" value="CD276 antigen"/>
    <property type="match status" value="1"/>
</dbReference>
<dbReference type="GO" id="GO:0009897">
    <property type="term" value="C:external side of plasma membrane"/>
    <property type="evidence" value="ECO:0000318"/>
    <property type="project" value="GO_Central"/>
</dbReference>
<dbReference type="FunCoup" id="A0A8M3B5E2">
    <property type="interactions" value="176"/>
</dbReference>
<feature type="signal peptide" evidence="7">
    <location>
        <begin position="1"/>
        <end position="15"/>
    </location>
</feature>
<protein>
    <submittedName>
        <fullName evidence="10">CD276 antigen isoform X1</fullName>
    </submittedName>
</protein>
<dbReference type="InterPro" id="IPR050504">
    <property type="entry name" value="IgSF_BTN/MOG"/>
</dbReference>
<keyword evidence="9" id="KW-1185">Reference proteome</keyword>
<dbReference type="InterPro" id="IPR007110">
    <property type="entry name" value="Ig-like_dom"/>
</dbReference>
<evidence type="ECO:0000259" key="8">
    <source>
        <dbReference type="PROSITE" id="PS50835"/>
    </source>
</evidence>
<dbReference type="PANTHER" id="PTHR24100:SF145">
    <property type="entry name" value="CD276 ANTIGEN"/>
    <property type="match status" value="1"/>
</dbReference>
<dbReference type="Pfam" id="PF22705">
    <property type="entry name" value="C2-set_3"/>
    <property type="match status" value="1"/>
</dbReference>
<evidence type="ECO:0000256" key="2">
    <source>
        <dbReference type="ARBA" id="ARBA00022692"/>
    </source>
</evidence>
<evidence type="ECO:0000256" key="1">
    <source>
        <dbReference type="ARBA" id="ARBA00004370"/>
    </source>
</evidence>
<keyword evidence="2 6" id="KW-0812">Transmembrane</keyword>
<reference evidence="10" key="1">
    <citation type="submission" date="2025-08" db="UniProtKB">
        <authorList>
            <consortium name="RefSeq"/>
        </authorList>
    </citation>
    <scope>IDENTIFICATION</scope>
    <source>
        <strain evidence="10">Tuebingen</strain>
        <tissue evidence="10">Fibroblasts and whole tissue</tissue>
    </source>
</reference>
<dbReference type="InterPro" id="IPR013783">
    <property type="entry name" value="Ig-like_fold"/>
</dbReference>